<protein>
    <submittedName>
        <fullName evidence="2">Uncharacterized protein</fullName>
    </submittedName>
</protein>
<gene>
    <name evidence="2" type="ORF">RM190_04965</name>
</gene>
<reference evidence="3" key="1">
    <citation type="submission" date="2023-07" db="EMBL/GenBank/DDBJ databases">
        <title>Characterization of two Paracoccaceae strains isolated from Phycosphere and proposal of Xinfangfangia lacusdiani sp. nov.</title>
        <authorList>
            <person name="Deng Y."/>
            <person name="Zhang Y.Q."/>
        </authorList>
    </citation>
    <scope>NUCLEOTIDE SEQUENCE [LARGE SCALE GENOMIC DNA]</scope>
    <source>
        <strain evidence="3">CPCC 101403</strain>
    </source>
</reference>
<name>A0ABU3EAE6_9RHOB</name>
<dbReference type="RefSeq" id="WP_311758304.1">
    <property type="nucleotide sequence ID" value="NZ_JAVRQI010000003.1"/>
</dbReference>
<comment type="caution">
    <text evidence="2">The sequence shown here is derived from an EMBL/GenBank/DDBJ whole genome shotgun (WGS) entry which is preliminary data.</text>
</comment>
<feature type="chain" id="PRO_5045764153" evidence="1">
    <location>
        <begin position="23"/>
        <end position="119"/>
    </location>
</feature>
<sequence length="119" mass="12667">MKAIALGALLILAGCASSIMQSYVGKDVTEAAMDYGPPAGVMDLPDGKRAFMWNMSQSVTTPQTTNYSANAYGNWVTGTATTYGGGTQSWQCTYTLIGQRNSKGSYTVVDFRKPSLACE</sequence>
<dbReference type="Proteomes" id="UP001251085">
    <property type="component" value="Unassembled WGS sequence"/>
</dbReference>
<feature type="signal peptide" evidence="1">
    <location>
        <begin position="1"/>
        <end position="22"/>
    </location>
</feature>
<evidence type="ECO:0000313" key="2">
    <source>
        <dbReference type="EMBL" id="MDT1061200.1"/>
    </source>
</evidence>
<organism evidence="2 3">
    <name type="scientific">Paracoccus broussonetiae</name>
    <dbReference type="NCBI Taxonomy" id="3075834"/>
    <lineage>
        <taxon>Bacteria</taxon>
        <taxon>Pseudomonadati</taxon>
        <taxon>Pseudomonadota</taxon>
        <taxon>Alphaproteobacteria</taxon>
        <taxon>Rhodobacterales</taxon>
        <taxon>Paracoccaceae</taxon>
        <taxon>Paracoccus</taxon>
    </lineage>
</organism>
<evidence type="ECO:0000313" key="3">
    <source>
        <dbReference type="Proteomes" id="UP001251085"/>
    </source>
</evidence>
<keyword evidence="3" id="KW-1185">Reference proteome</keyword>
<keyword evidence="1" id="KW-0732">Signal</keyword>
<dbReference type="EMBL" id="JAVRQI010000003">
    <property type="protein sequence ID" value="MDT1061200.1"/>
    <property type="molecule type" value="Genomic_DNA"/>
</dbReference>
<evidence type="ECO:0000256" key="1">
    <source>
        <dbReference type="SAM" id="SignalP"/>
    </source>
</evidence>
<accession>A0ABU3EAE6</accession>
<proteinExistence type="predicted"/>
<dbReference type="PROSITE" id="PS51257">
    <property type="entry name" value="PROKAR_LIPOPROTEIN"/>
    <property type="match status" value="1"/>
</dbReference>